<name>A0ACC2ACZ9_DIPCM</name>
<accession>A0ACC2ACZ9</accession>
<proteinExistence type="predicted"/>
<dbReference type="EMBL" id="CM055113">
    <property type="protein sequence ID" value="KAJ7515381.1"/>
    <property type="molecule type" value="Genomic_DNA"/>
</dbReference>
<gene>
    <name evidence="1" type="ORF">O6H91_22G011900</name>
</gene>
<evidence type="ECO:0000313" key="2">
    <source>
        <dbReference type="Proteomes" id="UP001162992"/>
    </source>
</evidence>
<comment type="caution">
    <text evidence="1">The sequence shown here is derived from an EMBL/GenBank/DDBJ whole genome shotgun (WGS) entry which is preliminary data.</text>
</comment>
<organism evidence="1 2">
    <name type="scientific">Diphasiastrum complanatum</name>
    <name type="common">Issler's clubmoss</name>
    <name type="synonym">Lycopodium complanatum</name>
    <dbReference type="NCBI Taxonomy" id="34168"/>
    <lineage>
        <taxon>Eukaryota</taxon>
        <taxon>Viridiplantae</taxon>
        <taxon>Streptophyta</taxon>
        <taxon>Embryophyta</taxon>
        <taxon>Tracheophyta</taxon>
        <taxon>Lycopodiopsida</taxon>
        <taxon>Lycopodiales</taxon>
        <taxon>Lycopodiaceae</taxon>
        <taxon>Lycopodioideae</taxon>
        <taxon>Diphasiastrum</taxon>
    </lineage>
</organism>
<reference evidence="2" key="1">
    <citation type="journal article" date="2024" name="Proc. Natl. Acad. Sci. U.S.A.">
        <title>Extraordinary preservation of gene collinearity over three hundred million years revealed in homosporous lycophytes.</title>
        <authorList>
            <person name="Li C."/>
            <person name="Wickell D."/>
            <person name="Kuo L.Y."/>
            <person name="Chen X."/>
            <person name="Nie B."/>
            <person name="Liao X."/>
            <person name="Peng D."/>
            <person name="Ji J."/>
            <person name="Jenkins J."/>
            <person name="Williams M."/>
            <person name="Shu S."/>
            <person name="Plott C."/>
            <person name="Barry K."/>
            <person name="Rajasekar S."/>
            <person name="Grimwood J."/>
            <person name="Han X."/>
            <person name="Sun S."/>
            <person name="Hou Z."/>
            <person name="He W."/>
            <person name="Dai G."/>
            <person name="Sun C."/>
            <person name="Schmutz J."/>
            <person name="Leebens-Mack J.H."/>
            <person name="Li F.W."/>
            <person name="Wang L."/>
        </authorList>
    </citation>
    <scope>NUCLEOTIDE SEQUENCE [LARGE SCALE GENOMIC DNA]</scope>
    <source>
        <strain evidence="2">cv. PW_Plant_1</strain>
    </source>
</reference>
<sequence>MDSRRRCLSLLLLALFAAFDLKLVSADAGIQIPHGQQVDCDVTDLDLANTNVLKDVKHMQSLVEGLEAKLKAKDSSLQDKEKVISFLKNQLEDVQAIQEQGSGKVEERLLAAQDTANSLEAQVEKLHHDVGKLESELQTFKTRAESSEATVTELLNKNYEATKIDEEQQRRIHSTEEALRKAEVAEAWLPVWLVNLPDRFQELAIVEWGEHGEPIVAFLVREWGEHGEPAVAFLSKEWGEHGEPVVAFLSKEWSEHGEPVVAFISKEWREHGKPVVTFLSEKKWLPAAKQHWEDAVLVIGPHIEMVKVKVGEEWGEHGEPVVTFLSHKAYQISVSAQPHLETVKELVREKAGPYVDKTAVFAQPYVDKASVFAQPYVQSTRSFYGPFFEKAHSVYQILSKLTTTYHLRLQTSLQESIKKYECLAALASKELIWFLASALLLLPVLGIFLVFSSTFGGKTSNKSVRSSGGSHGGSSHKKKKSK</sequence>
<evidence type="ECO:0000313" key="1">
    <source>
        <dbReference type="EMBL" id="KAJ7515381.1"/>
    </source>
</evidence>
<keyword evidence="2" id="KW-1185">Reference proteome</keyword>
<dbReference type="Proteomes" id="UP001162992">
    <property type="component" value="Chromosome 22"/>
</dbReference>
<protein>
    <submittedName>
        <fullName evidence="1">Uncharacterized protein</fullName>
    </submittedName>
</protein>